<organism evidence="11 12">
    <name type="scientific">Flavimaribacter sediminis</name>
    <dbReference type="NCBI Taxonomy" id="2865987"/>
    <lineage>
        <taxon>Bacteria</taxon>
        <taxon>Pseudomonadati</taxon>
        <taxon>Pseudomonadota</taxon>
        <taxon>Alphaproteobacteria</taxon>
        <taxon>Hyphomicrobiales</taxon>
        <taxon>Rhizobiaceae</taxon>
        <taxon>Flavimaribacter</taxon>
    </lineage>
</organism>
<dbReference type="InterPro" id="IPR055348">
    <property type="entry name" value="DctQ"/>
</dbReference>
<feature type="transmembrane region" description="Helical" evidence="9">
    <location>
        <begin position="134"/>
        <end position="156"/>
    </location>
</feature>
<dbReference type="PANTHER" id="PTHR35011">
    <property type="entry name" value="2,3-DIKETO-L-GULONATE TRAP TRANSPORTER SMALL PERMEASE PROTEIN YIAM"/>
    <property type="match status" value="1"/>
</dbReference>
<evidence type="ECO:0000313" key="12">
    <source>
        <dbReference type="Proteomes" id="UP001196509"/>
    </source>
</evidence>
<keyword evidence="2 9" id="KW-0813">Transport</keyword>
<evidence type="ECO:0000256" key="6">
    <source>
        <dbReference type="ARBA" id="ARBA00022989"/>
    </source>
</evidence>
<feature type="transmembrane region" description="Helical" evidence="9">
    <location>
        <begin position="12"/>
        <end position="32"/>
    </location>
</feature>
<keyword evidence="12" id="KW-1185">Reference proteome</keyword>
<feature type="domain" description="Tripartite ATP-independent periplasmic transporters DctQ component" evidence="10">
    <location>
        <begin position="26"/>
        <end position="158"/>
    </location>
</feature>
<comment type="subunit">
    <text evidence="9">The complex comprises the extracytoplasmic solute receptor protein and the two transmembrane proteins.</text>
</comment>
<evidence type="ECO:0000256" key="9">
    <source>
        <dbReference type="RuleBase" id="RU369079"/>
    </source>
</evidence>
<evidence type="ECO:0000256" key="3">
    <source>
        <dbReference type="ARBA" id="ARBA00022475"/>
    </source>
</evidence>
<gene>
    <name evidence="11" type="ORF">K1W69_08655</name>
</gene>
<keyword evidence="5 9" id="KW-0812">Transmembrane</keyword>
<keyword evidence="4 9" id="KW-0997">Cell inner membrane</keyword>
<dbReference type="EMBL" id="JAICBX010000002">
    <property type="protein sequence ID" value="MBW8637256.1"/>
    <property type="molecule type" value="Genomic_DNA"/>
</dbReference>
<dbReference type="PANTHER" id="PTHR35011:SF10">
    <property type="entry name" value="TRAP TRANSPORTER SMALL PERMEASE PROTEIN"/>
    <property type="match status" value="1"/>
</dbReference>
<evidence type="ECO:0000256" key="4">
    <source>
        <dbReference type="ARBA" id="ARBA00022519"/>
    </source>
</evidence>
<evidence type="ECO:0000256" key="2">
    <source>
        <dbReference type="ARBA" id="ARBA00022448"/>
    </source>
</evidence>
<dbReference type="AlphaFoldDB" id="A0AAE2ZJ94"/>
<comment type="similarity">
    <text evidence="8 9">Belongs to the TRAP transporter small permease family.</text>
</comment>
<sequence length="171" mass="18883">MQRLSDIIERIVRLLALLGALGVIAMMLHVALDVTMRGLFGAPIPATVEIVSHYYMVFIAFLPLAWVERRNGMVSVEVLEGLLPAPLLRVSDLLVAILVTAIYATIAIITWKTAMTNFNSGSFVIVLNYRIPTWPTYFLPPAGFGLAAFVTAWRAFETLLGAVRPEQVHES</sequence>
<comment type="caution">
    <text evidence="11">The sequence shown here is derived from an EMBL/GenBank/DDBJ whole genome shotgun (WGS) entry which is preliminary data.</text>
</comment>
<dbReference type="RefSeq" id="WP_220227978.1">
    <property type="nucleotide sequence ID" value="NZ_JAICBX010000002.1"/>
</dbReference>
<dbReference type="Proteomes" id="UP001196509">
    <property type="component" value="Unassembled WGS sequence"/>
</dbReference>
<name>A0AAE2ZJ94_9HYPH</name>
<dbReference type="GO" id="GO:0005886">
    <property type="term" value="C:plasma membrane"/>
    <property type="evidence" value="ECO:0007669"/>
    <property type="project" value="UniProtKB-SubCell"/>
</dbReference>
<evidence type="ECO:0000313" key="11">
    <source>
        <dbReference type="EMBL" id="MBW8637256.1"/>
    </source>
</evidence>
<evidence type="ECO:0000256" key="8">
    <source>
        <dbReference type="ARBA" id="ARBA00038436"/>
    </source>
</evidence>
<reference evidence="11" key="1">
    <citation type="submission" date="2021-08" db="EMBL/GenBank/DDBJ databases">
        <title>Hoeflea bacterium WL0058 sp. nov., isolated from the sediment.</title>
        <authorList>
            <person name="Wang L."/>
            <person name="Zhang D."/>
        </authorList>
    </citation>
    <scope>NUCLEOTIDE SEQUENCE</scope>
    <source>
        <strain evidence="11">WL0058</strain>
    </source>
</reference>
<dbReference type="Pfam" id="PF04290">
    <property type="entry name" value="DctQ"/>
    <property type="match status" value="1"/>
</dbReference>
<dbReference type="GO" id="GO:0022857">
    <property type="term" value="F:transmembrane transporter activity"/>
    <property type="evidence" value="ECO:0007669"/>
    <property type="project" value="UniProtKB-UniRule"/>
</dbReference>
<accession>A0AAE2ZJ94</accession>
<feature type="transmembrane region" description="Helical" evidence="9">
    <location>
        <begin position="93"/>
        <end position="114"/>
    </location>
</feature>
<evidence type="ECO:0000256" key="7">
    <source>
        <dbReference type="ARBA" id="ARBA00023136"/>
    </source>
</evidence>
<comment type="subcellular location">
    <subcellularLocation>
        <location evidence="1 9">Cell inner membrane</location>
        <topology evidence="1 9">Multi-pass membrane protein</topology>
    </subcellularLocation>
</comment>
<keyword evidence="7 9" id="KW-0472">Membrane</keyword>
<feature type="transmembrane region" description="Helical" evidence="9">
    <location>
        <begin position="44"/>
        <end position="67"/>
    </location>
</feature>
<evidence type="ECO:0000259" key="10">
    <source>
        <dbReference type="Pfam" id="PF04290"/>
    </source>
</evidence>
<evidence type="ECO:0000256" key="1">
    <source>
        <dbReference type="ARBA" id="ARBA00004429"/>
    </source>
</evidence>
<comment type="function">
    <text evidence="9">Part of the tripartite ATP-independent periplasmic (TRAP) transport system.</text>
</comment>
<evidence type="ECO:0000256" key="5">
    <source>
        <dbReference type="ARBA" id="ARBA00022692"/>
    </source>
</evidence>
<keyword evidence="6 9" id="KW-1133">Transmembrane helix</keyword>
<proteinExistence type="inferred from homology"/>
<dbReference type="GO" id="GO:0015740">
    <property type="term" value="P:C4-dicarboxylate transport"/>
    <property type="evidence" value="ECO:0007669"/>
    <property type="project" value="TreeGrafter"/>
</dbReference>
<dbReference type="InterPro" id="IPR007387">
    <property type="entry name" value="TRAP_DctQ"/>
</dbReference>
<keyword evidence="3" id="KW-1003">Cell membrane</keyword>
<protein>
    <recommendedName>
        <fullName evidence="9">TRAP transporter small permease protein</fullName>
    </recommendedName>
</protein>